<gene>
    <name evidence="1" type="ORF">LCGC14_0469330</name>
</gene>
<protein>
    <submittedName>
        <fullName evidence="1">Uncharacterized protein</fullName>
    </submittedName>
</protein>
<name>A0A0F9SVK5_9ZZZZ</name>
<evidence type="ECO:0000313" key="1">
    <source>
        <dbReference type="EMBL" id="KKN66677.1"/>
    </source>
</evidence>
<sequence length="74" mass="8022">MSTDATEQGRLAFRNNFPMSSCQYPVGSSLRAAWMNGWTVARNAVPQSSVGHPGMMKDARTAVNLDRIGAPHES</sequence>
<reference evidence="1" key="1">
    <citation type="journal article" date="2015" name="Nature">
        <title>Complex archaea that bridge the gap between prokaryotes and eukaryotes.</title>
        <authorList>
            <person name="Spang A."/>
            <person name="Saw J.H."/>
            <person name="Jorgensen S.L."/>
            <person name="Zaremba-Niedzwiedzka K."/>
            <person name="Martijn J."/>
            <person name="Lind A.E."/>
            <person name="van Eijk R."/>
            <person name="Schleper C."/>
            <person name="Guy L."/>
            <person name="Ettema T.J."/>
        </authorList>
    </citation>
    <scope>NUCLEOTIDE SEQUENCE</scope>
</reference>
<dbReference type="EMBL" id="LAZR01000494">
    <property type="protein sequence ID" value="KKN66677.1"/>
    <property type="molecule type" value="Genomic_DNA"/>
</dbReference>
<accession>A0A0F9SVK5</accession>
<organism evidence="1">
    <name type="scientific">marine sediment metagenome</name>
    <dbReference type="NCBI Taxonomy" id="412755"/>
    <lineage>
        <taxon>unclassified sequences</taxon>
        <taxon>metagenomes</taxon>
        <taxon>ecological metagenomes</taxon>
    </lineage>
</organism>
<dbReference type="AlphaFoldDB" id="A0A0F9SVK5"/>
<dbReference type="Pfam" id="PF04957">
    <property type="entry name" value="RMF"/>
    <property type="match status" value="1"/>
</dbReference>
<comment type="caution">
    <text evidence="1">The sequence shown here is derived from an EMBL/GenBank/DDBJ whole genome shotgun (WGS) entry which is preliminary data.</text>
</comment>
<dbReference type="NCBIfam" id="NF041886">
    <property type="entry name" value="Rmf_CrpP_fam"/>
    <property type="match status" value="1"/>
</dbReference>
<proteinExistence type="predicted"/>
<dbReference type="InterPro" id="IPR007040">
    <property type="entry name" value="Ribosome_modulation_factor"/>
</dbReference>